<dbReference type="EMBL" id="FUZF01000004">
    <property type="protein sequence ID" value="SKB60085.1"/>
    <property type="molecule type" value="Genomic_DNA"/>
</dbReference>
<dbReference type="AlphaFoldDB" id="A0A1T5CKP7"/>
<name>A0A1T5CKP7_9SPHI</name>
<feature type="domain" description="Calcineurin-like phosphoesterase" evidence="1">
    <location>
        <begin position="28"/>
        <end position="224"/>
    </location>
</feature>
<dbReference type="Pfam" id="PF00149">
    <property type="entry name" value="Metallophos"/>
    <property type="match status" value="1"/>
</dbReference>
<dbReference type="OrthoDB" id="9809781at2"/>
<proteinExistence type="predicted"/>
<protein>
    <submittedName>
        <fullName evidence="2">Calcineurin-like phosphoesterase</fullName>
    </submittedName>
</protein>
<keyword evidence="3" id="KW-1185">Reference proteome</keyword>
<reference evidence="3" key="1">
    <citation type="submission" date="2017-02" db="EMBL/GenBank/DDBJ databases">
        <authorList>
            <person name="Varghese N."/>
            <person name="Submissions S."/>
        </authorList>
    </citation>
    <scope>NUCLEOTIDE SEQUENCE [LARGE SCALE GENOMIC DNA]</scope>
    <source>
        <strain evidence="3">DSM 24091</strain>
    </source>
</reference>
<gene>
    <name evidence="2" type="ORF">SAMN05660841_01403</name>
</gene>
<dbReference type="STRING" id="1513896.SAMN05660841_01403"/>
<dbReference type="InterPro" id="IPR029052">
    <property type="entry name" value="Metallo-depent_PP-like"/>
</dbReference>
<sequence>MDRRYYWVIFFLLISFHWSLAQPSLQRRLILVGDAGEVNSAQTEVIKHARHQVEANRTTVFFLGDNIYPSGYQNNTPELELRSQNILKSQYEAFKGLYVPVYFIPGNHDWAHSGKDGLKSIQAQGHFLTQLSDSLIQMIPKNGCPGPVEVDLSDNLTAIVLDSEWWMFPYERHSLDQDCGARSEEEVISQVESLFLKNRNKTVLLIAHHPLQTNGSHGGYFSWKDHVFPLTNVQSQLYVPLPVIGSLYPLLRRTALKSPEDLVHVKYKTYRDKLYQVFSGFPNVIYLGGHEHGLQLLQDSVGRLQVVSGSGAKETYLRRKPNALFLYQKQGYVILDYMSDRSVVLRYFEEKDGGVTEAFQYEVPYKEFSVIK</sequence>
<accession>A0A1T5CKP7</accession>
<dbReference type="Proteomes" id="UP000190150">
    <property type="component" value="Unassembled WGS sequence"/>
</dbReference>
<dbReference type="Gene3D" id="3.60.21.10">
    <property type="match status" value="2"/>
</dbReference>
<evidence type="ECO:0000313" key="2">
    <source>
        <dbReference type="EMBL" id="SKB60085.1"/>
    </source>
</evidence>
<dbReference type="GO" id="GO:0016787">
    <property type="term" value="F:hydrolase activity"/>
    <property type="evidence" value="ECO:0007669"/>
    <property type="project" value="InterPro"/>
</dbReference>
<dbReference type="SUPFAM" id="SSF56300">
    <property type="entry name" value="Metallo-dependent phosphatases"/>
    <property type="match status" value="1"/>
</dbReference>
<dbReference type="RefSeq" id="WP_079642376.1">
    <property type="nucleotide sequence ID" value="NZ_FUZF01000004.1"/>
</dbReference>
<evidence type="ECO:0000259" key="1">
    <source>
        <dbReference type="Pfam" id="PF00149"/>
    </source>
</evidence>
<organism evidence="2 3">
    <name type="scientific">Sphingobacterium nematocida</name>
    <dbReference type="NCBI Taxonomy" id="1513896"/>
    <lineage>
        <taxon>Bacteria</taxon>
        <taxon>Pseudomonadati</taxon>
        <taxon>Bacteroidota</taxon>
        <taxon>Sphingobacteriia</taxon>
        <taxon>Sphingobacteriales</taxon>
        <taxon>Sphingobacteriaceae</taxon>
        <taxon>Sphingobacterium</taxon>
    </lineage>
</organism>
<dbReference type="InterPro" id="IPR004843">
    <property type="entry name" value="Calcineurin-like_PHP"/>
</dbReference>
<evidence type="ECO:0000313" key="3">
    <source>
        <dbReference type="Proteomes" id="UP000190150"/>
    </source>
</evidence>